<feature type="transmembrane region" description="Helical" evidence="1">
    <location>
        <begin position="6"/>
        <end position="26"/>
    </location>
</feature>
<keyword evidence="1" id="KW-0472">Membrane</keyword>
<gene>
    <name evidence="2" type="ORF">QJS04_geneDACA018852</name>
</gene>
<accession>A0AAV9BX73</accession>
<dbReference type="EMBL" id="JAUJYN010000001">
    <property type="protein sequence ID" value="KAK1281052.1"/>
    <property type="molecule type" value="Genomic_DNA"/>
</dbReference>
<proteinExistence type="predicted"/>
<reference evidence="2" key="2">
    <citation type="submission" date="2023-06" db="EMBL/GenBank/DDBJ databases">
        <authorList>
            <person name="Ma L."/>
            <person name="Liu K.-W."/>
            <person name="Li Z."/>
            <person name="Hsiao Y.-Y."/>
            <person name="Qi Y."/>
            <person name="Fu T."/>
            <person name="Tang G."/>
            <person name="Zhang D."/>
            <person name="Sun W.-H."/>
            <person name="Liu D.-K."/>
            <person name="Li Y."/>
            <person name="Chen G.-Z."/>
            <person name="Liu X.-D."/>
            <person name="Liao X.-Y."/>
            <person name="Jiang Y.-T."/>
            <person name="Yu X."/>
            <person name="Hao Y."/>
            <person name="Huang J."/>
            <person name="Zhao X.-W."/>
            <person name="Ke S."/>
            <person name="Chen Y.-Y."/>
            <person name="Wu W.-L."/>
            <person name="Hsu J.-L."/>
            <person name="Lin Y.-F."/>
            <person name="Huang M.-D."/>
            <person name="Li C.-Y."/>
            <person name="Huang L."/>
            <person name="Wang Z.-W."/>
            <person name="Zhao X."/>
            <person name="Zhong W.-Y."/>
            <person name="Peng D.-H."/>
            <person name="Ahmad S."/>
            <person name="Lan S."/>
            <person name="Zhang J.-S."/>
            <person name="Tsai W.-C."/>
            <person name="Van De Peer Y."/>
            <person name="Liu Z.-J."/>
        </authorList>
    </citation>
    <scope>NUCLEOTIDE SEQUENCE</scope>
    <source>
        <strain evidence="2">SCP</strain>
        <tissue evidence="2">Leaves</tissue>
    </source>
</reference>
<dbReference type="Proteomes" id="UP001179952">
    <property type="component" value="Unassembled WGS sequence"/>
</dbReference>
<evidence type="ECO:0000256" key="1">
    <source>
        <dbReference type="SAM" id="Phobius"/>
    </source>
</evidence>
<evidence type="ECO:0000313" key="2">
    <source>
        <dbReference type="EMBL" id="KAK1281052.1"/>
    </source>
</evidence>
<organism evidence="2 3">
    <name type="scientific">Acorus gramineus</name>
    <name type="common">Dwarf sweet flag</name>
    <dbReference type="NCBI Taxonomy" id="55184"/>
    <lineage>
        <taxon>Eukaryota</taxon>
        <taxon>Viridiplantae</taxon>
        <taxon>Streptophyta</taxon>
        <taxon>Embryophyta</taxon>
        <taxon>Tracheophyta</taxon>
        <taxon>Spermatophyta</taxon>
        <taxon>Magnoliopsida</taxon>
        <taxon>Liliopsida</taxon>
        <taxon>Acoraceae</taxon>
        <taxon>Acorus</taxon>
    </lineage>
</organism>
<reference evidence="2" key="1">
    <citation type="journal article" date="2023" name="Nat. Commun.">
        <title>Diploid and tetraploid genomes of Acorus and the evolution of monocots.</title>
        <authorList>
            <person name="Ma L."/>
            <person name="Liu K.W."/>
            <person name="Li Z."/>
            <person name="Hsiao Y.Y."/>
            <person name="Qi Y."/>
            <person name="Fu T."/>
            <person name="Tang G.D."/>
            <person name="Zhang D."/>
            <person name="Sun W.H."/>
            <person name="Liu D.K."/>
            <person name="Li Y."/>
            <person name="Chen G.Z."/>
            <person name="Liu X.D."/>
            <person name="Liao X.Y."/>
            <person name="Jiang Y.T."/>
            <person name="Yu X."/>
            <person name="Hao Y."/>
            <person name="Huang J."/>
            <person name="Zhao X.W."/>
            <person name="Ke S."/>
            <person name="Chen Y.Y."/>
            <person name="Wu W.L."/>
            <person name="Hsu J.L."/>
            <person name="Lin Y.F."/>
            <person name="Huang M.D."/>
            <person name="Li C.Y."/>
            <person name="Huang L."/>
            <person name="Wang Z.W."/>
            <person name="Zhao X."/>
            <person name="Zhong W.Y."/>
            <person name="Peng D.H."/>
            <person name="Ahmad S."/>
            <person name="Lan S."/>
            <person name="Zhang J.S."/>
            <person name="Tsai W.C."/>
            <person name="Van de Peer Y."/>
            <person name="Liu Z.J."/>
        </authorList>
    </citation>
    <scope>NUCLEOTIDE SEQUENCE</scope>
    <source>
        <strain evidence="2">SCP</strain>
    </source>
</reference>
<protein>
    <submittedName>
        <fullName evidence="2">Uncharacterized protein</fullName>
    </submittedName>
</protein>
<keyword evidence="3" id="KW-1185">Reference proteome</keyword>
<comment type="caution">
    <text evidence="2">The sequence shown here is derived from an EMBL/GenBank/DDBJ whole genome shotgun (WGS) entry which is preliminary data.</text>
</comment>
<sequence>MGVVIVTSIPLILVAIGIGFGCYFLGRKKGREEVMMNPQVYGIPTIPPPGIAGPPPPPGAASPSPVHMFNVKNQGSVNV</sequence>
<keyword evidence="1" id="KW-1133">Transmembrane helix</keyword>
<keyword evidence="1" id="KW-0812">Transmembrane</keyword>
<dbReference type="AlphaFoldDB" id="A0AAV9BX73"/>
<evidence type="ECO:0000313" key="3">
    <source>
        <dbReference type="Proteomes" id="UP001179952"/>
    </source>
</evidence>
<name>A0AAV9BX73_ACOGR</name>